<accession>A0AAV2K5R3</accession>
<organism evidence="3 4">
    <name type="scientific">Knipowitschia caucasica</name>
    <name type="common">Caucasian dwarf goby</name>
    <name type="synonym">Pomatoschistus caucasicus</name>
    <dbReference type="NCBI Taxonomy" id="637954"/>
    <lineage>
        <taxon>Eukaryota</taxon>
        <taxon>Metazoa</taxon>
        <taxon>Chordata</taxon>
        <taxon>Craniata</taxon>
        <taxon>Vertebrata</taxon>
        <taxon>Euteleostomi</taxon>
        <taxon>Actinopterygii</taxon>
        <taxon>Neopterygii</taxon>
        <taxon>Teleostei</taxon>
        <taxon>Neoteleostei</taxon>
        <taxon>Acanthomorphata</taxon>
        <taxon>Gobiaria</taxon>
        <taxon>Gobiiformes</taxon>
        <taxon>Gobioidei</taxon>
        <taxon>Gobiidae</taxon>
        <taxon>Gobiinae</taxon>
        <taxon>Knipowitschia</taxon>
    </lineage>
</organism>
<dbReference type="AlphaFoldDB" id="A0AAV2K5R3"/>
<sequence length="249" mass="27115">MAVPLSRCSCLLPSPLLSSLLHYPLPPLLTLALPLSSPLASSPPLSRLFFLLSLLLSPSVSPSVSSAGVTLRSPEPRAGTGYGSGDHPTCSGETERLQAWADNANACAVQYAGTGALKTDFTRTGKRTQWGLLMDGWNSMIRYYKNNFSDGFRQDAIDLFLGNFAVDETDGPTPLREQKDWKFLTLPIIMLVAFSMCIVCLLMAGDTWTETLAYVMFWGAASTITAAIILYNGQDFVDSPKLVHKEKLD</sequence>
<dbReference type="GO" id="GO:0046856">
    <property type="term" value="P:phosphatidylinositol dephosphorylation"/>
    <property type="evidence" value="ECO:0007669"/>
    <property type="project" value="TreeGrafter"/>
</dbReference>
<name>A0AAV2K5R3_KNICA</name>
<proteinExistence type="predicted"/>
<keyword evidence="4" id="KW-1185">Reference proteome</keyword>
<evidence type="ECO:0000313" key="3">
    <source>
        <dbReference type="EMBL" id="CAL1583793.1"/>
    </source>
</evidence>
<reference evidence="3 4" key="1">
    <citation type="submission" date="2024-04" db="EMBL/GenBank/DDBJ databases">
        <authorList>
            <person name="Waldvogel A.-M."/>
            <person name="Schoenle A."/>
        </authorList>
    </citation>
    <scope>NUCLEOTIDE SEQUENCE [LARGE SCALE GENOMIC DNA]</scope>
</reference>
<feature type="region of interest" description="Disordered" evidence="1">
    <location>
        <begin position="65"/>
        <end position="91"/>
    </location>
</feature>
<dbReference type="EMBL" id="OZ035838">
    <property type="protein sequence ID" value="CAL1583793.1"/>
    <property type="molecule type" value="Genomic_DNA"/>
</dbReference>
<protein>
    <submittedName>
        <fullName evidence="3">Uncharacterized protein</fullName>
    </submittedName>
</protein>
<keyword evidence="2" id="KW-1133">Transmembrane helix</keyword>
<feature type="transmembrane region" description="Helical" evidence="2">
    <location>
        <begin position="183"/>
        <end position="205"/>
    </location>
</feature>
<gene>
    <name evidence="3" type="ORF">KC01_LOCUS14224</name>
</gene>
<evidence type="ECO:0000313" key="4">
    <source>
        <dbReference type="Proteomes" id="UP001497482"/>
    </source>
</evidence>
<dbReference type="PANTHER" id="PTHR45662">
    <property type="entry name" value="PHOSPHATIDYLINOSITIDE PHOSPHATASE SAC1"/>
    <property type="match status" value="1"/>
</dbReference>
<feature type="transmembrane region" description="Helical" evidence="2">
    <location>
        <begin position="211"/>
        <end position="231"/>
    </location>
</feature>
<dbReference type="GO" id="GO:0005783">
    <property type="term" value="C:endoplasmic reticulum"/>
    <property type="evidence" value="ECO:0007669"/>
    <property type="project" value="TreeGrafter"/>
</dbReference>
<dbReference type="Proteomes" id="UP001497482">
    <property type="component" value="Chromosome 16"/>
</dbReference>
<keyword evidence="2" id="KW-0472">Membrane</keyword>
<dbReference type="PANTHER" id="PTHR45662:SF17">
    <property type="entry name" value="PHOSPHATIDYLINOSITOL-3-PHOSPHATASE SAC1-A"/>
    <property type="match status" value="1"/>
</dbReference>
<evidence type="ECO:0000256" key="1">
    <source>
        <dbReference type="SAM" id="MobiDB-lite"/>
    </source>
</evidence>
<dbReference type="GO" id="GO:0043812">
    <property type="term" value="F:phosphatidylinositol-4-phosphate phosphatase activity"/>
    <property type="evidence" value="ECO:0007669"/>
    <property type="project" value="TreeGrafter"/>
</dbReference>
<evidence type="ECO:0000256" key="2">
    <source>
        <dbReference type="SAM" id="Phobius"/>
    </source>
</evidence>
<keyword evidence="2" id="KW-0812">Transmembrane</keyword>